<protein>
    <submittedName>
        <fullName evidence="2">Uncharacterized protein</fullName>
    </submittedName>
</protein>
<evidence type="ECO:0000313" key="2">
    <source>
        <dbReference type="EMBL" id="KAF1944492.1"/>
    </source>
</evidence>
<feature type="region of interest" description="Disordered" evidence="1">
    <location>
        <begin position="1"/>
        <end position="90"/>
    </location>
</feature>
<dbReference type="OrthoDB" id="5374569at2759"/>
<dbReference type="AlphaFoldDB" id="A0A6A5SXP0"/>
<name>A0A6A5SXP0_9PLEO</name>
<feature type="compositionally biased region" description="Low complexity" evidence="1">
    <location>
        <begin position="336"/>
        <end position="352"/>
    </location>
</feature>
<accession>A0A6A5SXP0</accession>
<feature type="region of interest" description="Disordered" evidence="1">
    <location>
        <begin position="182"/>
        <end position="420"/>
    </location>
</feature>
<feature type="compositionally biased region" description="Basic and acidic residues" evidence="1">
    <location>
        <begin position="382"/>
        <end position="391"/>
    </location>
</feature>
<evidence type="ECO:0000313" key="3">
    <source>
        <dbReference type="Proteomes" id="UP000800038"/>
    </source>
</evidence>
<keyword evidence="3" id="KW-1185">Reference proteome</keyword>
<feature type="compositionally biased region" description="Polar residues" evidence="1">
    <location>
        <begin position="250"/>
        <end position="260"/>
    </location>
</feature>
<reference evidence="2" key="1">
    <citation type="journal article" date="2020" name="Stud. Mycol.">
        <title>101 Dothideomycetes genomes: a test case for predicting lifestyles and emergence of pathogens.</title>
        <authorList>
            <person name="Haridas S."/>
            <person name="Albert R."/>
            <person name="Binder M."/>
            <person name="Bloem J."/>
            <person name="Labutti K."/>
            <person name="Salamov A."/>
            <person name="Andreopoulos B."/>
            <person name="Baker S."/>
            <person name="Barry K."/>
            <person name="Bills G."/>
            <person name="Bluhm B."/>
            <person name="Cannon C."/>
            <person name="Castanera R."/>
            <person name="Culley D."/>
            <person name="Daum C."/>
            <person name="Ezra D."/>
            <person name="Gonzalez J."/>
            <person name="Henrissat B."/>
            <person name="Kuo A."/>
            <person name="Liang C."/>
            <person name="Lipzen A."/>
            <person name="Lutzoni F."/>
            <person name="Magnuson J."/>
            <person name="Mondo S."/>
            <person name="Nolan M."/>
            <person name="Ohm R."/>
            <person name="Pangilinan J."/>
            <person name="Park H.-J."/>
            <person name="Ramirez L."/>
            <person name="Alfaro M."/>
            <person name="Sun H."/>
            <person name="Tritt A."/>
            <person name="Yoshinaga Y."/>
            <person name="Zwiers L.-H."/>
            <person name="Turgeon B."/>
            <person name="Goodwin S."/>
            <person name="Spatafora J."/>
            <person name="Crous P."/>
            <person name="Grigoriev I."/>
        </authorList>
    </citation>
    <scope>NUCLEOTIDE SEQUENCE</scope>
    <source>
        <strain evidence="2">CBS 161.51</strain>
    </source>
</reference>
<dbReference type="Proteomes" id="UP000800038">
    <property type="component" value="Unassembled WGS sequence"/>
</dbReference>
<evidence type="ECO:0000256" key="1">
    <source>
        <dbReference type="SAM" id="MobiDB-lite"/>
    </source>
</evidence>
<gene>
    <name evidence="2" type="ORF">EJ02DRAFT_452356</name>
</gene>
<dbReference type="EMBL" id="ML976016">
    <property type="protein sequence ID" value="KAF1944492.1"/>
    <property type="molecule type" value="Genomic_DNA"/>
</dbReference>
<proteinExistence type="predicted"/>
<feature type="compositionally biased region" description="Polar residues" evidence="1">
    <location>
        <begin position="316"/>
        <end position="335"/>
    </location>
</feature>
<feature type="compositionally biased region" description="Low complexity" evidence="1">
    <location>
        <begin position="268"/>
        <end position="295"/>
    </location>
</feature>
<feature type="compositionally biased region" description="Low complexity" evidence="1">
    <location>
        <begin position="197"/>
        <end position="211"/>
    </location>
</feature>
<organism evidence="2 3">
    <name type="scientific">Clathrospora elynae</name>
    <dbReference type="NCBI Taxonomy" id="706981"/>
    <lineage>
        <taxon>Eukaryota</taxon>
        <taxon>Fungi</taxon>
        <taxon>Dikarya</taxon>
        <taxon>Ascomycota</taxon>
        <taxon>Pezizomycotina</taxon>
        <taxon>Dothideomycetes</taxon>
        <taxon>Pleosporomycetidae</taxon>
        <taxon>Pleosporales</taxon>
        <taxon>Diademaceae</taxon>
        <taxon>Clathrospora</taxon>
    </lineage>
</organism>
<sequence length="420" mass="46250">MPRQLPWANKHIGKKQRVTPNLDDGFFDGTVLASDSKGKGRAEEFDDDDLPDLPAEPSTPYTNSRTKDAISKKRAPSSSPPPVADLEQPRVEGMYKGVSKFDLRDDEWMMVEDEFLDTAKLFTRHLHMAEYERLKERIEEKKKEAEVVRPVVLNAKMSVDGAIKKKVKFQEKKQRMAIQDVFASQNDEDEEEDSIPARTSFSTAASAFSRSGKPATTVLKWPPNALAARDSDSDDLDVPRPASKPVPRATSFTTLTSAPIRTTAVEPKSASSHAATTKASEPTFAKPALPPAASKSRSRLNRATPFDMLDDYVPKKSQTTPKASPDQTVARTPQLSRPSSQSSSPIKPSATSGTTTTIVKARRSVDSFDGLVSSKGQASEGVSKESAADRIARRKAQRERDEKEKKQEAVTLDDIPTFLF</sequence>
<feature type="compositionally biased region" description="Basic and acidic residues" evidence="1">
    <location>
        <begin position="398"/>
        <end position="408"/>
    </location>
</feature>